<dbReference type="AlphaFoldDB" id="B3QS10"/>
<dbReference type="InterPro" id="IPR010994">
    <property type="entry name" value="RuvA_2-like"/>
</dbReference>
<dbReference type="STRING" id="517418.Ctha_1496"/>
<dbReference type="OrthoDB" id="9766750at2"/>
<accession>B3QS10</accession>
<gene>
    <name evidence="1" type="ordered locus">Ctha_1496</name>
</gene>
<dbReference type="HOGENOM" id="CLU_024854_0_0_10"/>
<evidence type="ECO:0008006" key="3">
    <source>
        <dbReference type="Google" id="ProtNLM"/>
    </source>
</evidence>
<organism evidence="1 2">
    <name type="scientific">Chloroherpeton thalassium (strain ATCC 35110 / GB-78)</name>
    <dbReference type="NCBI Taxonomy" id="517418"/>
    <lineage>
        <taxon>Bacteria</taxon>
        <taxon>Pseudomonadati</taxon>
        <taxon>Chlorobiota</taxon>
        <taxon>Chlorobiia</taxon>
        <taxon>Chlorobiales</taxon>
        <taxon>Chloroherpetonaceae</taxon>
        <taxon>Chloroherpeton</taxon>
    </lineage>
</organism>
<dbReference type="SUPFAM" id="SSF47781">
    <property type="entry name" value="RuvA domain 2-like"/>
    <property type="match status" value="1"/>
</dbReference>
<dbReference type="RefSeq" id="WP_012500039.1">
    <property type="nucleotide sequence ID" value="NC_011026.1"/>
</dbReference>
<protein>
    <recommendedName>
        <fullName evidence="3">Helix-hairpin-helix domain-containing protein</fullName>
    </recommendedName>
</protein>
<name>B3QS10_CHLT3</name>
<dbReference type="KEGG" id="cts:Ctha_1496"/>
<dbReference type="Pfam" id="PF12836">
    <property type="entry name" value="HHH_3"/>
    <property type="match status" value="1"/>
</dbReference>
<sequence>MKGLFLICVLAAWNKLGQSFAVTPSDSARHHQQNESLERLLDRSSEISETNDALEQLYLLKRQKLDLNTASFQELLSLPYLSSLEAQAILMYREKVRFIKTVSELSLILDEETAALLEDFVTTRRQKSSVEQGQPAFLNDWRQGVLSRRVWLEYIGRAMMESPSKAGFENGNYLGSEPKLYNRLQVQVSENFLFSGLAEKDIGERSLTDFSSFGFQARDIYQLNRFIIGDYHLRFGQGLALTTGRFFFKSAESVASAKQSAAPVRLYTSSAEYNFFRGAASQLSFGNFSTVLFFSKNKIDASGENDVFSSIDTDGLHRTANDLAKQDFVTETLYGTHLELIAYQKKHPLSLGATLFQARFDKRFQPENSLENYYRFAGKTITVGAMDFDFTVLQFNFFGEIAYAREQKAASWLVGIKGKLRENVKAAVLFRDYSKKYYSPHASAFAERGDDARNETGIYFGLQAKPHEKLWLRAYYDFFRFPYLSSNTTLPSSGYDLLFSASYRLSEKITLGALFQQKEKEEALNQTDAQGDTYRAMTPQSMARCRIDCIYHVSRRLTLKSRAEVKQVQKAWLLETLTENGWLIYEQAELDLWRDRFSLQARFAFFETDSYDAAIYAYENDLPLLASVTAHYGSGSRFFLNLRYEISQHAELAFRYANTFREDVQEIGSGNETQATNAPSWYSFGIRLNY</sequence>
<reference evidence="1 2" key="1">
    <citation type="submission" date="2008-06" db="EMBL/GenBank/DDBJ databases">
        <title>Complete sequence of Chloroherpeton thalassium ATCC 35110.</title>
        <authorList>
            <consortium name="US DOE Joint Genome Institute"/>
            <person name="Lucas S."/>
            <person name="Copeland A."/>
            <person name="Lapidus A."/>
            <person name="Glavina del Rio T."/>
            <person name="Dalin E."/>
            <person name="Tice H."/>
            <person name="Bruce D."/>
            <person name="Goodwin L."/>
            <person name="Pitluck S."/>
            <person name="Schmutz J."/>
            <person name="Larimer F."/>
            <person name="Land M."/>
            <person name="Hauser L."/>
            <person name="Kyrpides N."/>
            <person name="Mikhailova N."/>
            <person name="Liu Z."/>
            <person name="Li T."/>
            <person name="Zhao F."/>
            <person name="Overmann J."/>
            <person name="Bryant D.A."/>
            <person name="Richardson P."/>
        </authorList>
    </citation>
    <scope>NUCLEOTIDE SEQUENCE [LARGE SCALE GENOMIC DNA]</scope>
    <source>
        <strain evidence="2">ATCC 35110 / GB-78</strain>
    </source>
</reference>
<dbReference type="EMBL" id="CP001100">
    <property type="protein sequence ID" value="ACF13955.1"/>
    <property type="molecule type" value="Genomic_DNA"/>
</dbReference>
<keyword evidence="2" id="KW-1185">Reference proteome</keyword>
<evidence type="ECO:0000313" key="1">
    <source>
        <dbReference type="EMBL" id="ACF13955.1"/>
    </source>
</evidence>
<dbReference type="eggNOG" id="COG1555">
    <property type="taxonomic scope" value="Bacteria"/>
</dbReference>
<proteinExistence type="predicted"/>
<evidence type="ECO:0000313" key="2">
    <source>
        <dbReference type="Proteomes" id="UP000001208"/>
    </source>
</evidence>
<dbReference type="Proteomes" id="UP000001208">
    <property type="component" value="Chromosome"/>
</dbReference>